<feature type="non-terminal residue" evidence="1">
    <location>
        <position position="302"/>
    </location>
</feature>
<accession>A0ABV2AR21</accession>
<protein>
    <submittedName>
        <fullName evidence="1">Uncharacterized protein</fullName>
    </submittedName>
</protein>
<proteinExistence type="predicted"/>
<organism evidence="1 2">
    <name type="scientific">Bonamia ostreae</name>
    <dbReference type="NCBI Taxonomy" id="126728"/>
    <lineage>
        <taxon>Eukaryota</taxon>
        <taxon>Sar</taxon>
        <taxon>Rhizaria</taxon>
        <taxon>Endomyxa</taxon>
        <taxon>Ascetosporea</taxon>
        <taxon>Haplosporida</taxon>
        <taxon>Bonamia</taxon>
    </lineage>
</organism>
<dbReference type="Proteomes" id="UP001439008">
    <property type="component" value="Unassembled WGS sequence"/>
</dbReference>
<sequence>VSAKIKHFKDKNFYGLYDFKAFQLTNHKIPLEGIKTKMRLEISVNDKRSLCGFIHIIVYPGVPKRIILKSTDLKIINHSNVRNIEFGLVDEFMNSTNSSFGVSSLIFQSLNSRKVFGHFKTPLERLEDGHTFCLRDFPVTLNWEKIPKEFVSEGKLNVPFEVFAKHNEQRNMKIRHLDASFDVFPSDQITKLYLCHSLDEFTPGISKFNVEVGKLNRIYVVFESERGDIYKNIKFEQIKNFKAKLFDDNVCNLKTDEEENLVIEMDVPKKIDGIRNCYAECVLKQCPNRKLKKFFKINRIYG</sequence>
<keyword evidence="2" id="KW-1185">Reference proteome</keyword>
<evidence type="ECO:0000313" key="2">
    <source>
        <dbReference type="Proteomes" id="UP001439008"/>
    </source>
</evidence>
<dbReference type="EMBL" id="JBDODL010001868">
    <property type="protein sequence ID" value="MES1921863.1"/>
    <property type="molecule type" value="Genomic_DNA"/>
</dbReference>
<evidence type="ECO:0000313" key="1">
    <source>
        <dbReference type="EMBL" id="MES1921863.1"/>
    </source>
</evidence>
<feature type="non-terminal residue" evidence="1">
    <location>
        <position position="1"/>
    </location>
</feature>
<comment type="caution">
    <text evidence="1">The sequence shown here is derived from an EMBL/GenBank/DDBJ whole genome shotgun (WGS) entry which is preliminary data.</text>
</comment>
<reference evidence="1 2" key="1">
    <citation type="journal article" date="2024" name="BMC Biol.">
        <title>Comparative genomics of Ascetosporea gives new insight into the evolutionary basis for animal parasitism in Rhizaria.</title>
        <authorList>
            <person name="Hiltunen Thoren M."/>
            <person name="Onut-Brannstrom I."/>
            <person name="Alfjorden A."/>
            <person name="Peckova H."/>
            <person name="Swords F."/>
            <person name="Hooper C."/>
            <person name="Holzer A.S."/>
            <person name="Bass D."/>
            <person name="Burki F."/>
        </authorList>
    </citation>
    <scope>NUCLEOTIDE SEQUENCE [LARGE SCALE GENOMIC DNA]</scope>
    <source>
        <strain evidence="1">20-A016</strain>
    </source>
</reference>
<name>A0ABV2AR21_9EUKA</name>
<gene>
    <name evidence="1" type="ORF">MHBO_003398</name>
</gene>